<dbReference type="AlphaFoldDB" id="A0A4Y2U506"/>
<reference evidence="1 2" key="1">
    <citation type="journal article" date="2019" name="Sci. Rep.">
        <title>Orb-weaving spider Araneus ventricosus genome elucidates the spidroin gene catalogue.</title>
        <authorList>
            <person name="Kono N."/>
            <person name="Nakamura H."/>
            <person name="Ohtoshi R."/>
            <person name="Moran D.A.P."/>
            <person name="Shinohara A."/>
            <person name="Yoshida Y."/>
            <person name="Fujiwara M."/>
            <person name="Mori M."/>
            <person name="Tomita M."/>
            <person name="Arakawa K."/>
        </authorList>
    </citation>
    <scope>NUCLEOTIDE SEQUENCE [LARGE SCALE GENOMIC DNA]</scope>
</reference>
<proteinExistence type="predicted"/>
<comment type="caution">
    <text evidence="1">The sequence shown here is derived from an EMBL/GenBank/DDBJ whole genome shotgun (WGS) entry which is preliminary data.</text>
</comment>
<dbReference type="Proteomes" id="UP000499080">
    <property type="component" value="Unassembled WGS sequence"/>
</dbReference>
<sequence>MTRMTPELATLSPSFRIIPKGGRRTFRGFGTHHIQIRGRNSTELGLEPGTLRYRIRDCYEVTTVLTPWVYNYEHMNGNTARWCFDDIWRHGLSVYFSTFPTLFVYSWL</sequence>
<keyword evidence="2" id="KW-1185">Reference proteome</keyword>
<accession>A0A4Y2U506</accession>
<evidence type="ECO:0000313" key="2">
    <source>
        <dbReference type="Proteomes" id="UP000499080"/>
    </source>
</evidence>
<gene>
    <name evidence="1" type="ORF">AVEN_66958_1</name>
</gene>
<protein>
    <submittedName>
        <fullName evidence="1">Uncharacterized protein</fullName>
    </submittedName>
</protein>
<dbReference type="EMBL" id="BGPR01032983">
    <property type="protein sequence ID" value="GBO06740.1"/>
    <property type="molecule type" value="Genomic_DNA"/>
</dbReference>
<organism evidence="1 2">
    <name type="scientific">Araneus ventricosus</name>
    <name type="common">Orbweaver spider</name>
    <name type="synonym">Epeira ventricosa</name>
    <dbReference type="NCBI Taxonomy" id="182803"/>
    <lineage>
        <taxon>Eukaryota</taxon>
        <taxon>Metazoa</taxon>
        <taxon>Ecdysozoa</taxon>
        <taxon>Arthropoda</taxon>
        <taxon>Chelicerata</taxon>
        <taxon>Arachnida</taxon>
        <taxon>Araneae</taxon>
        <taxon>Araneomorphae</taxon>
        <taxon>Entelegynae</taxon>
        <taxon>Araneoidea</taxon>
        <taxon>Araneidae</taxon>
        <taxon>Araneus</taxon>
    </lineage>
</organism>
<name>A0A4Y2U506_ARAVE</name>
<evidence type="ECO:0000313" key="1">
    <source>
        <dbReference type="EMBL" id="GBO06740.1"/>
    </source>
</evidence>